<comment type="function">
    <text evidence="4">Nucleoside triphosphate pyrophosphatase. May have a dual role in cell division arrest and in preventing the incorporation of modified nucleotides into cellular nucleic acids.</text>
</comment>
<dbReference type="NCBIfam" id="NF003141">
    <property type="entry name" value="PRK04056.1"/>
    <property type="match status" value="1"/>
</dbReference>
<keyword evidence="3 4" id="KW-0546">Nucleotide metabolism</keyword>
<dbReference type="PANTHER" id="PTHR43213">
    <property type="entry name" value="BIFUNCTIONAL DTTP/UTP PYROPHOSPHATASE/METHYLTRANSFERASE PROTEIN-RELATED"/>
    <property type="match status" value="1"/>
</dbReference>
<proteinExistence type="inferred from homology"/>
<evidence type="ECO:0000313" key="6">
    <source>
        <dbReference type="Proteomes" id="UP000703590"/>
    </source>
</evidence>
<keyword evidence="6" id="KW-1185">Reference proteome</keyword>
<evidence type="ECO:0000313" key="5">
    <source>
        <dbReference type="EMBL" id="MBN2964842.1"/>
    </source>
</evidence>
<comment type="cofactor">
    <cofactor evidence="1 4">
        <name>a divalent metal cation</name>
        <dbReference type="ChEBI" id="CHEBI:60240"/>
    </cofactor>
</comment>
<comment type="caution">
    <text evidence="5">The sequence shown here is derived from an EMBL/GenBank/DDBJ whole genome shotgun (WGS) entry which is preliminary data.</text>
</comment>
<dbReference type="Gene3D" id="3.90.950.10">
    <property type="match status" value="1"/>
</dbReference>
<dbReference type="SUPFAM" id="SSF52972">
    <property type="entry name" value="ITPase-like"/>
    <property type="match status" value="1"/>
</dbReference>
<dbReference type="InterPro" id="IPR003697">
    <property type="entry name" value="Maf-like"/>
</dbReference>
<reference evidence="5" key="1">
    <citation type="submission" date="2021-02" db="EMBL/GenBank/DDBJ databases">
        <title>Sulfurospirillum tamanensis sp. nov.</title>
        <authorList>
            <person name="Frolova A."/>
            <person name="Merkel A."/>
            <person name="Slobodkin A."/>
        </authorList>
    </citation>
    <scope>NUCLEOTIDE SEQUENCE</scope>
    <source>
        <strain evidence="5">T05b</strain>
    </source>
</reference>
<dbReference type="PIRSF" id="PIRSF006305">
    <property type="entry name" value="Maf"/>
    <property type="match status" value="1"/>
</dbReference>
<dbReference type="EC" id="3.6.1.9" evidence="4"/>
<accession>A0ABS2WT47</accession>
<comment type="catalytic activity">
    <reaction evidence="4">
        <text>a 2'-deoxyribonucleoside 5'-triphosphate + H2O = a 2'-deoxyribonucleoside 5'-phosphate + diphosphate + H(+)</text>
        <dbReference type="Rhea" id="RHEA:44644"/>
        <dbReference type="ChEBI" id="CHEBI:15377"/>
        <dbReference type="ChEBI" id="CHEBI:15378"/>
        <dbReference type="ChEBI" id="CHEBI:33019"/>
        <dbReference type="ChEBI" id="CHEBI:61560"/>
        <dbReference type="ChEBI" id="CHEBI:65317"/>
        <dbReference type="EC" id="3.6.1.9"/>
    </reaction>
</comment>
<dbReference type="PANTHER" id="PTHR43213:SF5">
    <property type="entry name" value="BIFUNCTIONAL DTTP_UTP PYROPHOSPHATASE_METHYLTRANSFERASE PROTEIN-RELATED"/>
    <property type="match status" value="1"/>
</dbReference>
<comment type="catalytic activity">
    <reaction evidence="4">
        <text>a ribonucleoside 5'-triphosphate + H2O = a ribonucleoside 5'-phosphate + diphosphate + H(+)</text>
        <dbReference type="Rhea" id="RHEA:23996"/>
        <dbReference type="ChEBI" id="CHEBI:15377"/>
        <dbReference type="ChEBI" id="CHEBI:15378"/>
        <dbReference type="ChEBI" id="CHEBI:33019"/>
        <dbReference type="ChEBI" id="CHEBI:58043"/>
        <dbReference type="ChEBI" id="CHEBI:61557"/>
        <dbReference type="EC" id="3.6.1.9"/>
    </reaction>
</comment>
<dbReference type="Proteomes" id="UP000703590">
    <property type="component" value="Unassembled WGS sequence"/>
</dbReference>
<gene>
    <name evidence="5" type="primary">maf</name>
    <name evidence="5" type="ORF">JWV37_08615</name>
</gene>
<evidence type="ECO:0000256" key="2">
    <source>
        <dbReference type="ARBA" id="ARBA00022801"/>
    </source>
</evidence>
<evidence type="ECO:0000256" key="1">
    <source>
        <dbReference type="ARBA" id="ARBA00001968"/>
    </source>
</evidence>
<protein>
    <recommendedName>
        <fullName evidence="4">Nucleoside triphosphate pyrophosphatase</fullName>
        <ecNumber evidence="4">3.6.1.9</ecNumber>
    </recommendedName>
    <alternativeName>
        <fullName evidence="4">Nucleotide pyrophosphatase</fullName>
        <shortName evidence="4">Nucleotide PPase</shortName>
    </alternativeName>
</protein>
<comment type="caution">
    <text evidence="4">Lacks conserved residue(s) required for the propagation of feature annotation.</text>
</comment>
<reference evidence="5" key="2">
    <citation type="submission" date="2021-02" db="EMBL/GenBank/DDBJ databases">
        <authorList>
            <person name="Merkel A.Y."/>
        </authorList>
    </citation>
    <scope>NUCLEOTIDE SEQUENCE</scope>
    <source>
        <strain evidence="5">T05b</strain>
    </source>
</reference>
<feature type="active site" description="Proton acceptor" evidence="4">
    <location>
        <position position="68"/>
    </location>
</feature>
<dbReference type="NCBIfam" id="TIGR00172">
    <property type="entry name" value="maf"/>
    <property type="match status" value="1"/>
</dbReference>
<comment type="subcellular location">
    <subcellularLocation>
        <location evidence="4">Cytoplasm</location>
    </subcellularLocation>
</comment>
<comment type="similarity">
    <text evidence="4">Belongs to the Maf family.</text>
</comment>
<dbReference type="InterPro" id="IPR029001">
    <property type="entry name" value="ITPase-like_fam"/>
</dbReference>
<dbReference type="EMBL" id="JAFHKK010000018">
    <property type="protein sequence ID" value="MBN2964842.1"/>
    <property type="molecule type" value="Genomic_DNA"/>
</dbReference>
<sequence>MVILASQSPTRAALLTKAGIAFRQCGVDFDEEALPYTSPRQFAYYATKGKCERFLELYGLKTPVLAADTVVTCKGKLLQKAPTPEAARAMLALQSGSEVAIMTCMMYRTSRLAYTDFSVTRYHFAPFGEEAVEAYLASDAWQGKAGAVMVEGFCKPYIRDVVGFESTAMGLCIEKLLPFLEHA</sequence>
<evidence type="ECO:0000256" key="4">
    <source>
        <dbReference type="HAMAP-Rule" id="MF_00528"/>
    </source>
</evidence>
<keyword evidence="4" id="KW-0963">Cytoplasm</keyword>
<keyword evidence="2 4" id="KW-0378">Hydrolase</keyword>
<organism evidence="5 6">
    <name type="scientific">Sulfurospirillum tamanense</name>
    <dbReference type="NCBI Taxonomy" id="2813362"/>
    <lineage>
        <taxon>Bacteria</taxon>
        <taxon>Pseudomonadati</taxon>
        <taxon>Campylobacterota</taxon>
        <taxon>Epsilonproteobacteria</taxon>
        <taxon>Campylobacterales</taxon>
        <taxon>Sulfurospirillaceae</taxon>
        <taxon>Sulfurospirillum</taxon>
    </lineage>
</organism>
<name>A0ABS2WT47_9BACT</name>
<evidence type="ECO:0000256" key="3">
    <source>
        <dbReference type="ARBA" id="ARBA00023080"/>
    </source>
</evidence>
<dbReference type="Pfam" id="PF02545">
    <property type="entry name" value="Maf"/>
    <property type="match status" value="1"/>
</dbReference>
<dbReference type="RefSeq" id="WP_205459390.1">
    <property type="nucleotide sequence ID" value="NZ_JAFHKK010000018.1"/>
</dbReference>
<dbReference type="HAMAP" id="MF_00528">
    <property type="entry name" value="Maf"/>
    <property type="match status" value="1"/>
</dbReference>